<dbReference type="GO" id="GO:0005886">
    <property type="term" value="C:plasma membrane"/>
    <property type="evidence" value="ECO:0007669"/>
    <property type="project" value="UniProtKB-SubCell"/>
</dbReference>
<evidence type="ECO:0000313" key="9">
    <source>
        <dbReference type="Proteomes" id="UP000076967"/>
    </source>
</evidence>
<dbReference type="RefSeq" id="WP_068535207.1">
    <property type="nucleotide sequence ID" value="NZ_LVJH01000030.1"/>
</dbReference>
<reference evidence="8 9" key="1">
    <citation type="submission" date="2016-03" db="EMBL/GenBank/DDBJ databases">
        <title>Draft genome sequence of Paenibacillus glacialis DSM 22343.</title>
        <authorList>
            <person name="Shin S.-K."/>
            <person name="Yi H."/>
        </authorList>
    </citation>
    <scope>NUCLEOTIDE SEQUENCE [LARGE SCALE GENOMIC DNA]</scope>
    <source>
        <strain evidence="8 9">DSM 22343</strain>
    </source>
</reference>
<organism evidence="8 9">
    <name type="scientific">Paenibacillus glacialis</name>
    <dbReference type="NCBI Taxonomy" id="494026"/>
    <lineage>
        <taxon>Bacteria</taxon>
        <taxon>Bacillati</taxon>
        <taxon>Bacillota</taxon>
        <taxon>Bacilli</taxon>
        <taxon>Bacillales</taxon>
        <taxon>Paenibacillaceae</taxon>
        <taxon>Paenibacillus</taxon>
    </lineage>
</organism>
<dbReference type="Pfam" id="PF13396">
    <property type="entry name" value="PLDc_N"/>
    <property type="match status" value="1"/>
</dbReference>
<evidence type="ECO:0000256" key="6">
    <source>
        <dbReference type="SAM" id="Phobius"/>
    </source>
</evidence>
<feature type="transmembrane region" description="Helical" evidence="6">
    <location>
        <begin position="6"/>
        <end position="29"/>
    </location>
</feature>
<evidence type="ECO:0000256" key="2">
    <source>
        <dbReference type="ARBA" id="ARBA00022475"/>
    </source>
</evidence>
<keyword evidence="5 6" id="KW-0472">Membrane</keyword>
<evidence type="ECO:0000256" key="5">
    <source>
        <dbReference type="ARBA" id="ARBA00023136"/>
    </source>
</evidence>
<dbReference type="InterPro" id="IPR027379">
    <property type="entry name" value="CLS_N"/>
</dbReference>
<proteinExistence type="predicted"/>
<name>A0A168JQI6_9BACL</name>
<keyword evidence="4 6" id="KW-1133">Transmembrane helix</keyword>
<protein>
    <submittedName>
        <fullName evidence="8">Transcriptional regulator</fullName>
    </submittedName>
</protein>
<evidence type="ECO:0000313" key="8">
    <source>
        <dbReference type="EMBL" id="OAB40959.1"/>
    </source>
</evidence>
<evidence type="ECO:0000256" key="3">
    <source>
        <dbReference type="ARBA" id="ARBA00022692"/>
    </source>
</evidence>
<dbReference type="OrthoDB" id="3243324at2"/>
<comment type="caution">
    <text evidence="8">The sequence shown here is derived from an EMBL/GenBank/DDBJ whole genome shotgun (WGS) entry which is preliminary data.</text>
</comment>
<dbReference type="EMBL" id="LVJH01000030">
    <property type="protein sequence ID" value="OAB40959.1"/>
    <property type="molecule type" value="Genomic_DNA"/>
</dbReference>
<evidence type="ECO:0000256" key="1">
    <source>
        <dbReference type="ARBA" id="ARBA00004651"/>
    </source>
</evidence>
<keyword evidence="2" id="KW-1003">Cell membrane</keyword>
<gene>
    <name evidence="8" type="ORF">PGLA_17305</name>
</gene>
<evidence type="ECO:0000256" key="4">
    <source>
        <dbReference type="ARBA" id="ARBA00022989"/>
    </source>
</evidence>
<sequence length="65" mass="7302">MDEIIAYLPLILPILILQLVLAVIGLISLSKAQEVRGPKWMWILIIVLGNMVGSILYFVIGRRDV</sequence>
<dbReference type="Proteomes" id="UP000076967">
    <property type="component" value="Unassembled WGS sequence"/>
</dbReference>
<feature type="domain" description="Cardiolipin synthase N-terminal" evidence="7">
    <location>
        <begin position="20"/>
        <end position="62"/>
    </location>
</feature>
<dbReference type="AlphaFoldDB" id="A0A168JQI6"/>
<dbReference type="STRING" id="494026.PGLA_17305"/>
<feature type="transmembrane region" description="Helical" evidence="6">
    <location>
        <begin position="41"/>
        <end position="60"/>
    </location>
</feature>
<keyword evidence="9" id="KW-1185">Reference proteome</keyword>
<comment type="subcellular location">
    <subcellularLocation>
        <location evidence="1">Cell membrane</location>
        <topology evidence="1">Multi-pass membrane protein</topology>
    </subcellularLocation>
</comment>
<evidence type="ECO:0000259" key="7">
    <source>
        <dbReference type="Pfam" id="PF13396"/>
    </source>
</evidence>
<keyword evidence="3 6" id="KW-0812">Transmembrane</keyword>
<accession>A0A168JQI6</accession>